<evidence type="ECO:0000259" key="3">
    <source>
        <dbReference type="Pfam" id="PF09084"/>
    </source>
</evidence>
<reference evidence="4 5" key="1">
    <citation type="journal article" date="2019" name="Int. J. Syst. Evol. Microbiol.">
        <title>The Global Catalogue of Microorganisms (GCM) 10K type strain sequencing project: providing services to taxonomists for standard genome sequencing and annotation.</title>
        <authorList>
            <consortium name="The Broad Institute Genomics Platform"/>
            <consortium name="The Broad Institute Genome Sequencing Center for Infectious Disease"/>
            <person name="Wu L."/>
            <person name="Ma J."/>
        </authorList>
    </citation>
    <scope>NUCLEOTIDE SEQUENCE [LARGE SCALE GENOMIC DNA]</scope>
    <source>
        <strain evidence="4 5">JCM 16114</strain>
    </source>
</reference>
<evidence type="ECO:0000313" key="4">
    <source>
        <dbReference type="EMBL" id="GAA2208153.1"/>
    </source>
</evidence>
<dbReference type="EMBL" id="BAAAQX010000008">
    <property type="protein sequence ID" value="GAA2208153.1"/>
    <property type="molecule type" value="Genomic_DNA"/>
</dbReference>
<evidence type="ECO:0000256" key="2">
    <source>
        <dbReference type="SAM" id="SignalP"/>
    </source>
</evidence>
<name>A0ABN3CFP9_9ACTN</name>
<keyword evidence="2" id="KW-0732">Signal</keyword>
<gene>
    <name evidence="4" type="ORF">GCM10009850_036110</name>
</gene>
<feature type="compositionally biased region" description="Polar residues" evidence="1">
    <location>
        <begin position="432"/>
        <end position="442"/>
    </location>
</feature>
<evidence type="ECO:0000256" key="1">
    <source>
        <dbReference type="SAM" id="MobiDB-lite"/>
    </source>
</evidence>
<organism evidence="4 5">
    <name type="scientific">Nonomuraea monospora</name>
    <dbReference type="NCBI Taxonomy" id="568818"/>
    <lineage>
        <taxon>Bacteria</taxon>
        <taxon>Bacillati</taxon>
        <taxon>Actinomycetota</taxon>
        <taxon>Actinomycetes</taxon>
        <taxon>Streptosporangiales</taxon>
        <taxon>Streptosporangiaceae</taxon>
        <taxon>Nonomuraea</taxon>
    </lineage>
</organism>
<feature type="chain" id="PRO_5047280651" evidence="2">
    <location>
        <begin position="41"/>
        <end position="442"/>
    </location>
</feature>
<feature type="region of interest" description="Disordered" evidence="1">
    <location>
        <begin position="366"/>
        <end position="442"/>
    </location>
</feature>
<accession>A0ABN3CFP9</accession>
<dbReference type="Proteomes" id="UP001499843">
    <property type="component" value="Unassembled WGS sequence"/>
</dbReference>
<comment type="caution">
    <text evidence="4">The sequence shown here is derived from an EMBL/GenBank/DDBJ whole genome shotgun (WGS) entry which is preliminary data.</text>
</comment>
<dbReference type="PANTHER" id="PTHR30024">
    <property type="entry name" value="ALIPHATIC SULFONATES-BINDING PROTEIN-RELATED"/>
    <property type="match status" value="1"/>
</dbReference>
<feature type="domain" description="SsuA/THI5-like" evidence="3">
    <location>
        <begin position="145"/>
        <end position="289"/>
    </location>
</feature>
<feature type="compositionally biased region" description="Gly residues" evidence="1">
    <location>
        <begin position="367"/>
        <end position="376"/>
    </location>
</feature>
<protein>
    <submittedName>
        <fullName evidence="4">ABC transporter substrate-binding protein</fullName>
    </submittedName>
</protein>
<evidence type="ECO:0000313" key="5">
    <source>
        <dbReference type="Proteomes" id="UP001499843"/>
    </source>
</evidence>
<proteinExistence type="predicted"/>
<dbReference type="PANTHER" id="PTHR30024:SF48">
    <property type="entry name" value="ABC TRANSPORTER SUBSTRATE-BINDING PROTEIN"/>
    <property type="match status" value="1"/>
</dbReference>
<feature type="compositionally biased region" description="Low complexity" evidence="1">
    <location>
        <begin position="401"/>
        <end position="413"/>
    </location>
</feature>
<dbReference type="SUPFAM" id="SSF53850">
    <property type="entry name" value="Periplasmic binding protein-like II"/>
    <property type="match status" value="1"/>
</dbReference>
<keyword evidence="5" id="KW-1185">Reference proteome</keyword>
<sequence length="442" mass="46020">MTSRRWVRTVKAMSQAPRPTLRPRSVLAALLLLVPLAACASPEGSETGAPALAADAPLPTTVPKGTKLIVGDPPTKVALQLSGEIGKFSFDIEWANLSGGPQTSEAFRADALDVGAVAEIPPIHAVWTDLPAKIVASKFRQDPLAHPTYELGVAPGVSVRALADLRGKKIAYSPGQAQGALVLKALKKAGLTKDDVTLVELPSTGDVYPNALASKQVDVAPIGGVNIKRYLTKFGRDGATTIAHGIRDDPGHLYVRTTTLRDPAKAAAIREYVAAWAKAARWVYEHPKEWIEGYYVKDQGLTAADGEYLVKQAGEPDIPADWADAIRRHQETIDILAAETGNPPLRAEDLYDLRYEAVGAQAVEGRSGAGAAGGSGDVTQGESTDAAPQAPSANTVAGRSAGAAPQAGLAGAGRSSDAIEGRSAGGAYQVRLTATGSQGAPR</sequence>
<feature type="signal peptide" evidence="2">
    <location>
        <begin position="1"/>
        <end position="40"/>
    </location>
</feature>
<dbReference type="InterPro" id="IPR015168">
    <property type="entry name" value="SsuA/THI5"/>
</dbReference>
<dbReference type="Gene3D" id="3.40.190.10">
    <property type="entry name" value="Periplasmic binding protein-like II"/>
    <property type="match status" value="2"/>
</dbReference>
<dbReference type="Pfam" id="PF09084">
    <property type="entry name" value="NMT1"/>
    <property type="match status" value="1"/>
</dbReference>